<gene>
    <name evidence="2" type="ORF">GQF63_08955</name>
</gene>
<evidence type="ECO:0000313" key="3">
    <source>
        <dbReference type="Proteomes" id="UP000435036"/>
    </source>
</evidence>
<reference evidence="2 3" key="1">
    <citation type="submission" date="2019-12" db="EMBL/GenBank/DDBJ databases">
        <authorList>
            <person name="Dong K."/>
        </authorList>
    </citation>
    <scope>NUCLEOTIDE SEQUENCE [LARGE SCALE GENOMIC DNA]</scope>
    <source>
        <strain evidence="2 3">JCM 31225</strain>
    </source>
</reference>
<keyword evidence="3" id="KW-1185">Reference proteome</keyword>
<dbReference type="AlphaFoldDB" id="A0A6N8KYH3"/>
<name>A0A6N8KYH3_9SPHI</name>
<dbReference type="RefSeq" id="WP_160368885.1">
    <property type="nucleotide sequence ID" value="NZ_WSQA01000005.1"/>
</dbReference>
<sequence length="59" mass="6792">MSKIKPVKPESLQSKRGLEPSPEELQGIERELAWTAEIIGRKTDVGMEYFDDQDEDNQQ</sequence>
<dbReference type="Proteomes" id="UP000435036">
    <property type="component" value="Unassembled WGS sequence"/>
</dbReference>
<protein>
    <submittedName>
        <fullName evidence="2">Uncharacterized protein</fullName>
    </submittedName>
</protein>
<feature type="region of interest" description="Disordered" evidence="1">
    <location>
        <begin position="1"/>
        <end position="25"/>
    </location>
</feature>
<organism evidence="2 3">
    <name type="scientific">Sphingobacterium humi</name>
    <dbReference type="NCBI Taxonomy" id="1796905"/>
    <lineage>
        <taxon>Bacteria</taxon>
        <taxon>Pseudomonadati</taxon>
        <taxon>Bacteroidota</taxon>
        <taxon>Sphingobacteriia</taxon>
        <taxon>Sphingobacteriales</taxon>
        <taxon>Sphingobacteriaceae</taxon>
        <taxon>Sphingobacterium</taxon>
    </lineage>
</organism>
<accession>A0A6N8KYH3</accession>
<comment type="caution">
    <text evidence="2">The sequence shown here is derived from an EMBL/GenBank/DDBJ whole genome shotgun (WGS) entry which is preliminary data.</text>
</comment>
<evidence type="ECO:0000313" key="2">
    <source>
        <dbReference type="EMBL" id="MVZ62147.1"/>
    </source>
</evidence>
<dbReference type="EMBL" id="WSQA01000005">
    <property type="protein sequence ID" value="MVZ62147.1"/>
    <property type="molecule type" value="Genomic_DNA"/>
</dbReference>
<proteinExistence type="predicted"/>
<evidence type="ECO:0000256" key="1">
    <source>
        <dbReference type="SAM" id="MobiDB-lite"/>
    </source>
</evidence>